<protein>
    <recommendedName>
        <fullName evidence="1">AB hydrolase-1 domain-containing protein</fullName>
    </recommendedName>
</protein>
<dbReference type="Pfam" id="PF00561">
    <property type="entry name" value="Abhydrolase_1"/>
    <property type="match status" value="1"/>
</dbReference>
<dbReference type="InterPro" id="IPR000073">
    <property type="entry name" value="AB_hydrolase_1"/>
</dbReference>
<dbReference type="SUPFAM" id="SSF53474">
    <property type="entry name" value="alpha/beta-Hydrolases"/>
    <property type="match status" value="1"/>
</dbReference>
<evidence type="ECO:0000259" key="1">
    <source>
        <dbReference type="Pfam" id="PF00561"/>
    </source>
</evidence>
<evidence type="ECO:0000313" key="3">
    <source>
        <dbReference type="Proteomes" id="UP000008370"/>
    </source>
</evidence>
<feature type="domain" description="AB hydrolase-1" evidence="1">
    <location>
        <begin position="26"/>
        <end position="289"/>
    </location>
</feature>
<reference evidence="2 3" key="1">
    <citation type="journal article" date="2012" name="BMC Genomics">
        <title>Comparative genomics of the white-rot fungi, Phanerochaete carnosa and P. chrysosporium, to elucidate the genetic basis of the distinct wood types they colonize.</title>
        <authorList>
            <person name="Suzuki H."/>
            <person name="MacDonald J."/>
            <person name="Syed K."/>
            <person name="Salamov A."/>
            <person name="Hori C."/>
            <person name="Aerts A."/>
            <person name="Henrissat B."/>
            <person name="Wiebenga A."/>
            <person name="vanKuyk P.A."/>
            <person name="Barry K."/>
            <person name="Lindquist E."/>
            <person name="LaButti K."/>
            <person name="Lapidus A."/>
            <person name="Lucas S."/>
            <person name="Coutinho P."/>
            <person name="Gong Y."/>
            <person name="Samejima M."/>
            <person name="Mahadevan R."/>
            <person name="Abou-Zaid M."/>
            <person name="de Vries R.P."/>
            <person name="Igarashi K."/>
            <person name="Yadav J.S."/>
            <person name="Grigoriev I.V."/>
            <person name="Master E.R."/>
        </authorList>
    </citation>
    <scope>NUCLEOTIDE SEQUENCE [LARGE SCALE GENOMIC DNA]</scope>
    <source>
        <strain evidence="2 3">HHB-10118-sp</strain>
    </source>
</reference>
<dbReference type="Gene3D" id="3.40.50.1820">
    <property type="entry name" value="alpha/beta hydrolase"/>
    <property type="match status" value="1"/>
</dbReference>
<dbReference type="HOGENOM" id="CLU_020336_18_1_1"/>
<accession>K5VNR5</accession>
<dbReference type="InterPro" id="IPR050228">
    <property type="entry name" value="Carboxylesterase_BioH"/>
</dbReference>
<dbReference type="Proteomes" id="UP000008370">
    <property type="component" value="Unassembled WGS sequence"/>
</dbReference>
<dbReference type="InterPro" id="IPR029058">
    <property type="entry name" value="AB_hydrolase_fold"/>
</dbReference>
<dbReference type="AlphaFoldDB" id="K5VNR5"/>
<sequence length="304" mass="32809">MSQTKLISSADDTRIYANAIGNASNPVLVFIHGFSADSTVFNDIFHSAKNSTSFYLVRYDLRGAGRSGKLTTVEGYASKKFAEDFAAVMSAFQLQKPITGWSMGAIVVNDVLSHLPVGTLTGAVCIAASPCTTPKIIASFNPIVRPTRLGLFSTDVAIAERANLALVRILFLRDSSPSESFKGNTMRALEQGSDFREDNPVVTWETRSLVLGASCLTPVAQKKLLATREHDTTAALAAMREGFPLLAIVGSKDAMVNAQKFSDALKEVCTNVQVEVVADGSHAAFLDAPDQVMSWIFKFAERFN</sequence>
<dbReference type="PANTHER" id="PTHR43194">
    <property type="entry name" value="HYDROLASE ALPHA/BETA FOLD FAMILY"/>
    <property type="match status" value="1"/>
</dbReference>
<dbReference type="EMBL" id="JH930474">
    <property type="protein sequence ID" value="EKM53123.1"/>
    <property type="molecule type" value="Genomic_DNA"/>
</dbReference>
<dbReference type="RefSeq" id="XP_007397825.1">
    <property type="nucleotide sequence ID" value="XM_007397763.1"/>
</dbReference>
<dbReference type="GeneID" id="18911253"/>
<dbReference type="PANTHER" id="PTHR43194:SF2">
    <property type="entry name" value="PEROXISOMAL MEMBRANE PROTEIN LPX1"/>
    <property type="match status" value="1"/>
</dbReference>
<keyword evidence="3" id="KW-1185">Reference proteome</keyword>
<organism evidence="2 3">
    <name type="scientific">Phanerochaete carnosa (strain HHB-10118-sp)</name>
    <name type="common">White-rot fungus</name>
    <name type="synonym">Peniophora carnosa</name>
    <dbReference type="NCBI Taxonomy" id="650164"/>
    <lineage>
        <taxon>Eukaryota</taxon>
        <taxon>Fungi</taxon>
        <taxon>Dikarya</taxon>
        <taxon>Basidiomycota</taxon>
        <taxon>Agaricomycotina</taxon>
        <taxon>Agaricomycetes</taxon>
        <taxon>Polyporales</taxon>
        <taxon>Phanerochaetaceae</taxon>
        <taxon>Phanerochaete</taxon>
    </lineage>
</organism>
<gene>
    <name evidence="2" type="ORF">PHACADRAFT_197551</name>
</gene>
<name>K5VNR5_PHACS</name>
<dbReference type="OrthoDB" id="408373at2759"/>
<dbReference type="InParanoid" id="K5VNR5"/>
<proteinExistence type="predicted"/>
<evidence type="ECO:0000313" key="2">
    <source>
        <dbReference type="EMBL" id="EKM53123.1"/>
    </source>
</evidence>
<dbReference type="KEGG" id="pco:PHACADRAFT_197551"/>